<evidence type="ECO:0000313" key="8">
    <source>
        <dbReference type="EMBL" id="AYM53891.1"/>
    </source>
</evidence>
<dbReference type="InterPro" id="IPR013249">
    <property type="entry name" value="RNA_pol_sigma70_r4_t2"/>
</dbReference>
<protein>
    <submittedName>
        <fullName evidence="8">RNA polymerase sigma factor</fullName>
    </submittedName>
</protein>
<dbReference type="SUPFAM" id="SSF88946">
    <property type="entry name" value="Sigma2 domain of RNA polymerase sigma factors"/>
    <property type="match status" value="1"/>
</dbReference>
<dbReference type="AlphaFoldDB" id="A0A3S5GXN6"/>
<dbReference type="InterPro" id="IPR013324">
    <property type="entry name" value="RNA_pol_sigma_r3/r4-like"/>
</dbReference>
<dbReference type="GO" id="GO:0016987">
    <property type="term" value="F:sigma factor activity"/>
    <property type="evidence" value="ECO:0007669"/>
    <property type="project" value="UniProtKB-KW"/>
</dbReference>
<evidence type="ECO:0000259" key="7">
    <source>
        <dbReference type="Pfam" id="PF08281"/>
    </source>
</evidence>
<feature type="region of interest" description="Disordered" evidence="6">
    <location>
        <begin position="179"/>
        <end position="214"/>
    </location>
</feature>
<dbReference type="GO" id="GO:0006352">
    <property type="term" value="P:DNA-templated transcription initiation"/>
    <property type="evidence" value="ECO:0007669"/>
    <property type="project" value="InterPro"/>
</dbReference>
<dbReference type="PANTHER" id="PTHR43133:SF8">
    <property type="entry name" value="RNA POLYMERASE SIGMA FACTOR HI_1459-RELATED"/>
    <property type="match status" value="1"/>
</dbReference>
<evidence type="ECO:0000256" key="2">
    <source>
        <dbReference type="ARBA" id="ARBA00023015"/>
    </source>
</evidence>
<sequence length="214" mass="23839">MPKHLDHPEPENDSALLHAWQDGDQAAGTALVRKHFSLVYRFFRSKLDKDIDGLVERTFLACRESGERYRDAPSMRAYLLGIARSQLLLCVHVYTQGRVRSASEVVQGGAGPRPLRPEPERPPERPHLLAALRALPVDLQIAIELYYWEDLAIDEVASVLDVPPGTVKSHLSRARKELKDHLALRPPPPSTARTTPDAGPRSKRAPRALVSEGT</sequence>
<dbReference type="PANTHER" id="PTHR43133">
    <property type="entry name" value="RNA POLYMERASE ECF-TYPE SIGMA FACTO"/>
    <property type="match status" value="1"/>
</dbReference>
<name>A0A3S5GXN6_9BACT</name>
<evidence type="ECO:0000256" key="6">
    <source>
        <dbReference type="SAM" id="MobiDB-lite"/>
    </source>
</evidence>
<proteinExistence type="inferred from homology"/>
<dbReference type="EMBL" id="MH908912">
    <property type="protein sequence ID" value="AYM53891.1"/>
    <property type="molecule type" value="Genomic_DNA"/>
</dbReference>
<keyword evidence="3" id="KW-0731">Sigma factor</keyword>
<reference evidence="8" key="1">
    <citation type="journal article" date="2018" name="J. Ind. Microbiol. Biotechnol.">
        <title>Genome mining reveals uncommon alkylpyrones as type III PKS products from myxobacteria.</title>
        <authorList>
            <person name="Hug J.J."/>
            <person name="Panter F."/>
            <person name="Krug D."/>
            <person name="Muller R."/>
        </authorList>
    </citation>
    <scope>NUCLEOTIDE SEQUENCE</scope>
    <source>
        <strain evidence="8">MNa2518</strain>
    </source>
</reference>
<evidence type="ECO:0000256" key="5">
    <source>
        <dbReference type="ARBA" id="ARBA00023163"/>
    </source>
</evidence>
<dbReference type="CDD" id="cd06171">
    <property type="entry name" value="Sigma70_r4"/>
    <property type="match status" value="1"/>
</dbReference>
<feature type="compositionally biased region" description="Basic and acidic residues" evidence="6">
    <location>
        <begin position="115"/>
        <end position="124"/>
    </location>
</feature>
<dbReference type="Pfam" id="PF08281">
    <property type="entry name" value="Sigma70_r4_2"/>
    <property type="match status" value="1"/>
</dbReference>
<evidence type="ECO:0000256" key="3">
    <source>
        <dbReference type="ARBA" id="ARBA00023082"/>
    </source>
</evidence>
<keyword evidence="2" id="KW-0805">Transcription regulation</keyword>
<evidence type="ECO:0000256" key="4">
    <source>
        <dbReference type="ARBA" id="ARBA00023125"/>
    </source>
</evidence>
<feature type="domain" description="RNA polymerase sigma factor 70 region 4 type 2" evidence="7">
    <location>
        <begin position="128"/>
        <end position="178"/>
    </location>
</feature>
<dbReference type="Gene3D" id="1.10.1740.10">
    <property type="match status" value="1"/>
</dbReference>
<dbReference type="InterPro" id="IPR036388">
    <property type="entry name" value="WH-like_DNA-bd_sf"/>
</dbReference>
<accession>A0A3S5GXN6</accession>
<evidence type="ECO:0000256" key="1">
    <source>
        <dbReference type="ARBA" id="ARBA00010641"/>
    </source>
</evidence>
<dbReference type="GO" id="GO:0003677">
    <property type="term" value="F:DNA binding"/>
    <property type="evidence" value="ECO:0007669"/>
    <property type="project" value="UniProtKB-KW"/>
</dbReference>
<keyword evidence="5" id="KW-0804">Transcription</keyword>
<dbReference type="InterPro" id="IPR013325">
    <property type="entry name" value="RNA_pol_sigma_r2"/>
</dbReference>
<organism evidence="8">
    <name type="scientific">Kofleria flava</name>
    <dbReference type="NCBI Taxonomy" id="694315"/>
    <lineage>
        <taxon>Bacteria</taxon>
        <taxon>Pseudomonadati</taxon>
        <taxon>Myxococcota</taxon>
        <taxon>Polyangia</taxon>
        <taxon>Haliangiales</taxon>
        <taxon>Kofleriaceae</taxon>
        <taxon>Kofleria</taxon>
    </lineage>
</organism>
<dbReference type="InterPro" id="IPR014284">
    <property type="entry name" value="RNA_pol_sigma-70_dom"/>
</dbReference>
<dbReference type="SUPFAM" id="SSF88659">
    <property type="entry name" value="Sigma3 and sigma4 domains of RNA polymerase sigma factors"/>
    <property type="match status" value="1"/>
</dbReference>
<feature type="region of interest" description="Disordered" evidence="6">
    <location>
        <begin position="103"/>
        <end position="124"/>
    </location>
</feature>
<dbReference type="NCBIfam" id="TIGR02937">
    <property type="entry name" value="sigma70-ECF"/>
    <property type="match status" value="1"/>
</dbReference>
<dbReference type="Gene3D" id="1.10.10.10">
    <property type="entry name" value="Winged helix-like DNA-binding domain superfamily/Winged helix DNA-binding domain"/>
    <property type="match status" value="1"/>
</dbReference>
<comment type="similarity">
    <text evidence="1">Belongs to the sigma-70 factor family. ECF subfamily.</text>
</comment>
<keyword evidence="4" id="KW-0238">DNA-binding</keyword>
<dbReference type="InterPro" id="IPR039425">
    <property type="entry name" value="RNA_pol_sigma-70-like"/>
</dbReference>